<keyword evidence="2 4" id="KW-0689">Ribosomal protein</keyword>
<dbReference type="GO" id="GO:0005840">
    <property type="term" value="C:ribosome"/>
    <property type="evidence" value="ECO:0007669"/>
    <property type="project" value="UniProtKB-KW"/>
</dbReference>
<dbReference type="PANTHER" id="PTHR12850">
    <property type="entry name" value="40S RIBOSOMAL PROTEIN S25"/>
    <property type="match status" value="1"/>
</dbReference>
<dbReference type="EMBL" id="KQ241659">
    <property type="protein sequence ID" value="KNC86303.1"/>
    <property type="molecule type" value="Genomic_DNA"/>
</dbReference>
<protein>
    <recommendedName>
        <fullName evidence="4">40S ribosomal protein S25</fullName>
    </recommendedName>
</protein>
<dbReference type="Pfam" id="PF03297">
    <property type="entry name" value="Ribosomal_S25"/>
    <property type="match status" value="1"/>
</dbReference>
<evidence type="ECO:0000256" key="3">
    <source>
        <dbReference type="ARBA" id="ARBA00023274"/>
    </source>
</evidence>
<name>A0A0L0GBL7_9EUKA</name>
<dbReference type="AlphaFoldDB" id="A0A0L0GBL7"/>
<dbReference type="Gene3D" id="3.30.63.20">
    <property type="match status" value="1"/>
</dbReference>
<dbReference type="GO" id="GO:1990904">
    <property type="term" value="C:ribonucleoprotein complex"/>
    <property type="evidence" value="ECO:0007669"/>
    <property type="project" value="UniProtKB-KW"/>
</dbReference>
<dbReference type="OrthoDB" id="10263513at2759"/>
<evidence type="ECO:0000256" key="5">
    <source>
        <dbReference type="SAM" id="MobiDB-lite"/>
    </source>
</evidence>
<keyword evidence="3 4" id="KW-0687">Ribonucleoprotein</keyword>
<dbReference type="eggNOG" id="KOG1767">
    <property type="taxonomic scope" value="Eukaryota"/>
</dbReference>
<dbReference type="Proteomes" id="UP000054560">
    <property type="component" value="Unassembled WGS sequence"/>
</dbReference>
<dbReference type="GeneID" id="25902069"/>
<evidence type="ECO:0000256" key="4">
    <source>
        <dbReference type="RuleBase" id="RU366057"/>
    </source>
</evidence>
<dbReference type="InterPro" id="IPR004977">
    <property type="entry name" value="Ribosomal_eS25"/>
</dbReference>
<accession>A0A0L0GBL7</accession>
<evidence type="ECO:0000313" key="6">
    <source>
        <dbReference type="EMBL" id="KNC86304.1"/>
    </source>
</evidence>
<organism evidence="6 7">
    <name type="scientific">Sphaeroforma arctica JP610</name>
    <dbReference type="NCBI Taxonomy" id="667725"/>
    <lineage>
        <taxon>Eukaryota</taxon>
        <taxon>Ichthyosporea</taxon>
        <taxon>Ichthyophonida</taxon>
        <taxon>Sphaeroforma</taxon>
    </lineage>
</organism>
<evidence type="ECO:0000256" key="1">
    <source>
        <dbReference type="ARBA" id="ARBA00009106"/>
    </source>
</evidence>
<evidence type="ECO:0000256" key="2">
    <source>
        <dbReference type="ARBA" id="ARBA00022980"/>
    </source>
</evidence>
<gene>
    <name evidence="6" type="ORF">SARC_01565</name>
</gene>
<sequence>MPPKEKKTKEQIAKAAAAGGKGKKKKWSKGKVRDKLNNAVFFDKNTLEKFMKEVKTYKFITPSVVSERLRIGGSLARAALRDLAKEGLIKPVVLHQSQMIYTRATGDEEGVEAE</sequence>
<dbReference type="STRING" id="667725.A0A0L0GBL7"/>
<dbReference type="FunFam" id="3.30.63.20:FF:000001">
    <property type="entry name" value="40S ribosomal protein S25"/>
    <property type="match status" value="1"/>
</dbReference>
<keyword evidence="7" id="KW-1185">Reference proteome</keyword>
<comment type="similarity">
    <text evidence="1 4">Belongs to the eukaryotic ribosomal protein eS25 family.</text>
</comment>
<feature type="region of interest" description="Disordered" evidence="5">
    <location>
        <begin position="1"/>
        <end position="29"/>
    </location>
</feature>
<dbReference type="EMBL" id="KQ241659">
    <property type="protein sequence ID" value="KNC86304.1"/>
    <property type="molecule type" value="Genomic_DNA"/>
</dbReference>
<dbReference type="RefSeq" id="XP_014160205.1">
    <property type="nucleotide sequence ID" value="XM_014304730.1"/>
</dbReference>
<reference evidence="6 7" key="1">
    <citation type="submission" date="2011-02" db="EMBL/GenBank/DDBJ databases">
        <title>The Genome Sequence of Sphaeroforma arctica JP610.</title>
        <authorList>
            <consortium name="The Broad Institute Genome Sequencing Platform"/>
            <person name="Russ C."/>
            <person name="Cuomo C."/>
            <person name="Young S.K."/>
            <person name="Zeng Q."/>
            <person name="Gargeya S."/>
            <person name="Alvarado L."/>
            <person name="Berlin A."/>
            <person name="Chapman S.B."/>
            <person name="Chen Z."/>
            <person name="Freedman E."/>
            <person name="Gellesch M."/>
            <person name="Goldberg J."/>
            <person name="Griggs A."/>
            <person name="Gujja S."/>
            <person name="Heilman E."/>
            <person name="Heiman D."/>
            <person name="Howarth C."/>
            <person name="Mehta T."/>
            <person name="Neiman D."/>
            <person name="Pearson M."/>
            <person name="Roberts A."/>
            <person name="Saif S."/>
            <person name="Shea T."/>
            <person name="Shenoy N."/>
            <person name="Sisk P."/>
            <person name="Stolte C."/>
            <person name="Sykes S."/>
            <person name="White J."/>
            <person name="Yandava C."/>
            <person name="Burger G."/>
            <person name="Gray M.W."/>
            <person name="Holland P.W.H."/>
            <person name="King N."/>
            <person name="Lang F.B.F."/>
            <person name="Roger A.J."/>
            <person name="Ruiz-Trillo I."/>
            <person name="Haas B."/>
            <person name="Nusbaum C."/>
            <person name="Birren B."/>
        </authorList>
    </citation>
    <scope>NUCLEOTIDE SEQUENCE [LARGE SCALE GENOMIC DNA]</scope>
    <source>
        <strain evidence="6 7">JP610</strain>
    </source>
</reference>
<evidence type="ECO:0000313" key="7">
    <source>
        <dbReference type="Proteomes" id="UP000054560"/>
    </source>
</evidence>
<proteinExistence type="inferred from homology"/>
<feature type="compositionally biased region" description="Basic and acidic residues" evidence="5">
    <location>
        <begin position="1"/>
        <end position="12"/>
    </location>
</feature>
<dbReference type="RefSeq" id="XP_014160206.1">
    <property type="nucleotide sequence ID" value="XM_014304731.1"/>
</dbReference>